<comment type="caution">
    <text evidence="9">The sequence shown here is derived from an EMBL/GenBank/DDBJ whole genome shotgun (WGS) entry which is preliminary data.</text>
</comment>
<dbReference type="InterPro" id="IPR029044">
    <property type="entry name" value="Nucleotide-diphossugar_trans"/>
</dbReference>
<evidence type="ECO:0000256" key="3">
    <source>
        <dbReference type="ARBA" id="ARBA00022679"/>
    </source>
</evidence>
<dbReference type="Proteomes" id="UP000029964">
    <property type="component" value="Unassembled WGS sequence"/>
</dbReference>
<feature type="transmembrane region" description="Helical" evidence="8">
    <location>
        <begin position="38"/>
        <end position="56"/>
    </location>
</feature>
<keyword evidence="7" id="KW-0325">Glycoprotein</keyword>
<comment type="subcellular location">
    <subcellularLocation>
        <location evidence="1">Membrane</location>
    </subcellularLocation>
</comment>
<dbReference type="InterPro" id="IPR052427">
    <property type="entry name" value="Glycosyltrans_GT2/GT47"/>
</dbReference>
<evidence type="ECO:0000313" key="9">
    <source>
        <dbReference type="EMBL" id="KFH44386.1"/>
    </source>
</evidence>
<reference evidence="10" key="1">
    <citation type="journal article" date="2014" name="Genome Announc.">
        <title>Genome sequence and annotation of Acremonium chrysogenum, producer of the beta-lactam antibiotic cephalosporin C.</title>
        <authorList>
            <person name="Terfehr D."/>
            <person name="Dahlmann T.A."/>
            <person name="Specht T."/>
            <person name="Zadra I."/>
            <person name="Kuernsteiner H."/>
            <person name="Kueck U."/>
        </authorList>
    </citation>
    <scope>NUCLEOTIDE SEQUENCE [LARGE SCALE GENOMIC DNA]</scope>
    <source>
        <strain evidence="10">ATCC 11550 / CBS 779.69 / DSM 880 / IAM 14645 / JCM 23072 / IMI 49137</strain>
    </source>
</reference>
<evidence type="ECO:0000313" key="10">
    <source>
        <dbReference type="Proteomes" id="UP000029964"/>
    </source>
</evidence>
<keyword evidence="4 8" id="KW-0812">Transmembrane</keyword>
<dbReference type="HOGENOM" id="CLU_019940_2_1_1"/>
<gene>
    <name evidence="9" type="ORF">ACRE_048250</name>
</gene>
<keyword evidence="10" id="KW-1185">Reference proteome</keyword>
<organism evidence="9 10">
    <name type="scientific">Hapsidospora chrysogenum (strain ATCC 11550 / CBS 779.69 / DSM 880 / IAM 14645 / JCM 23072 / IMI 49137)</name>
    <name type="common">Acremonium chrysogenum</name>
    <dbReference type="NCBI Taxonomy" id="857340"/>
    <lineage>
        <taxon>Eukaryota</taxon>
        <taxon>Fungi</taxon>
        <taxon>Dikarya</taxon>
        <taxon>Ascomycota</taxon>
        <taxon>Pezizomycotina</taxon>
        <taxon>Sordariomycetes</taxon>
        <taxon>Hypocreomycetidae</taxon>
        <taxon>Hypocreales</taxon>
        <taxon>Bionectriaceae</taxon>
        <taxon>Hapsidospora</taxon>
    </lineage>
</organism>
<evidence type="ECO:0000256" key="4">
    <source>
        <dbReference type="ARBA" id="ARBA00022692"/>
    </source>
</evidence>
<keyword evidence="3" id="KW-0808">Transferase</keyword>
<dbReference type="CDD" id="cd06434">
    <property type="entry name" value="GT2_HAS"/>
    <property type="match status" value="1"/>
</dbReference>
<dbReference type="STRING" id="857340.A0A086T4V4"/>
<dbReference type="PANTHER" id="PTHR47844:SF1">
    <property type="entry name" value="EXOSTOSIN-LIKE 2"/>
    <property type="match status" value="1"/>
</dbReference>
<dbReference type="SUPFAM" id="SSF53448">
    <property type="entry name" value="Nucleotide-diphospho-sugar transferases"/>
    <property type="match status" value="1"/>
</dbReference>
<feature type="transmembrane region" description="Helical" evidence="8">
    <location>
        <begin position="415"/>
        <end position="432"/>
    </location>
</feature>
<dbReference type="AlphaFoldDB" id="A0A086T4V4"/>
<dbReference type="EMBL" id="JPKY01000049">
    <property type="protein sequence ID" value="KFH44386.1"/>
    <property type="molecule type" value="Genomic_DNA"/>
</dbReference>
<evidence type="ECO:0000256" key="6">
    <source>
        <dbReference type="ARBA" id="ARBA00023136"/>
    </source>
</evidence>
<keyword evidence="2" id="KW-0328">Glycosyltransferase</keyword>
<proteinExistence type="predicted"/>
<evidence type="ECO:0008006" key="11">
    <source>
        <dbReference type="Google" id="ProtNLM"/>
    </source>
</evidence>
<name>A0A086T4V4_HAPC1</name>
<keyword evidence="5 8" id="KW-1133">Transmembrane helix</keyword>
<evidence type="ECO:0000256" key="8">
    <source>
        <dbReference type="SAM" id="Phobius"/>
    </source>
</evidence>
<protein>
    <recommendedName>
        <fullName evidence="11">Hyaluronan synthase-like protein</fullName>
    </recommendedName>
</protein>
<dbReference type="OrthoDB" id="2849215at2759"/>
<sequence length="468" mass="52286">MAGTKTTILQAWLPRIGITLALGSALASTWLLLSDCNVWLAVFCTFFGLRYTRFIGHLIGAWSYRPSLVQPDPSFTRHDVTVIVPTVDPAGPVFPECIRSILANGVAQIIVVTAGADLKTKCRQALEALAPEAGETSLVVSAIAKPSKRRQIRHAMSHVSTPITILADEGAFWPSVNFIPSVLAPFENQKVGVVASKKRARRTTPGRWSWLSIVNFIATNYLERHNWELKASNAIDGGVFVVSGRTAVYRTEFLANQALLDHFCNEKFFFGRFGGEDGLGPDDDNFLTRAAIKNGWLIRFQDTEEATVEVTLGEWPRFHSQLLRWARTTFRSNPVMLRNPDFFRRYTWSMFMVYWAGITNFALLWDSALILSLVQALKATPGVPGAWLSLALFLLWIIATKTVKIIPNLYRHPADVALLGFQIAFAYVHSFYKLWALVTFWDCSWSGRKLDGLGGDESQDVEALEVVV</sequence>
<evidence type="ECO:0000256" key="7">
    <source>
        <dbReference type="ARBA" id="ARBA00023180"/>
    </source>
</evidence>
<keyword evidence="6 8" id="KW-0472">Membrane</keyword>
<accession>A0A086T4V4</accession>
<evidence type="ECO:0000256" key="5">
    <source>
        <dbReference type="ARBA" id="ARBA00022989"/>
    </source>
</evidence>
<feature type="transmembrane region" description="Helical" evidence="8">
    <location>
        <begin position="346"/>
        <end position="365"/>
    </location>
</feature>
<dbReference type="Pfam" id="PF13641">
    <property type="entry name" value="Glyco_tranf_2_3"/>
    <property type="match status" value="1"/>
</dbReference>
<dbReference type="PANTHER" id="PTHR47844">
    <property type="entry name" value="SYNTHASE CPS1, PUTATIVE (AFU_ORTHOLOGUE AFUA_7G02500)-RELATED"/>
    <property type="match status" value="1"/>
</dbReference>
<dbReference type="GO" id="GO:0016020">
    <property type="term" value="C:membrane"/>
    <property type="evidence" value="ECO:0007669"/>
    <property type="project" value="UniProtKB-SubCell"/>
</dbReference>
<dbReference type="GO" id="GO:0016757">
    <property type="term" value="F:glycosyltransferase activity"/>
    <property type="evidence" value="ECO:0007669"/>
    <property type="project" value="UniProtKB-KW"/>
</dbReference>
<evidence type="ECO:0000256" key="1">
    <source>
        <dbReference type="ARBA" id="ARBA00004370"/>
    </source>
</evidence>
<feature type="transmembrane region" description="Helical" evidence="8">
    <location>
        <begin position="12"/>
        <end position="32"/>
    </location>
</feature>
<evidence type="ECO:0000256" key="2">
    <source>
        <dbReference type="ARBA" id="ARBA00022676"/>
    </source>
</evidence>
<feature type="transmembrane region" description="Helical" evidence="8">
    <location>
        <begin position="385"/>
        <end position="403"/>
    </location>
</feature>